<dbReference type="Pfam" id="PF08378">
    <property type="entry name" value="NERD"/>
    <property type="match status" value="1"/>
</dbReference>
<organism evidence="3 4">
    <name type="scientific">Azospirillum oryzae</name>
    <dbReference type="NCBI Taxonomy" id="286727"/>
    <lineage>
        <taxon>Bacteria</taxon>
        <taxon>Pseudomonadati</taxon>
        <taxon>Pseudomonadota</taxon>
        <taxon>Alphaproteobacteria</taxon>
        <taxon>Rhodospirillales</taxon>
        <taxon>Azospirillaceae</taxon>
        <taxon>Azospirillum</taxon>
    </lineage>
</organism>
<dbReference type="InterPro" id="IPR011335">
    <property type="entry name" value="Restrct_endonuc-II-like"/>
</dbReference>
<dbReference type="OrthoDB" id="7362653at2"/>
<feature type="region of interest" description="Disordered" evidence="1">
    <location>
        <begin position="182"/>
        <end position="206"/>
    </location>
</feature>
<proteinExistence type="predicted"/>
<dbReference type="SUPFAM" id="SSF52980">
    <property type="entry name" value="Restriction endonuclease-like"/>
    <property type="match status" value="1"/>
</dbReference>
<dbReference type="InterPro" id="IPR011528">
    <property type="entry name" value="NERD"/>
</dbReference>
<evidence type="ECO:0000313" key="3">
    <source>
        <dbReference type="EMBL" id="SMF87462.1"/>
    </source>
</evidence>
<evidence type="ECO:0000313" key="4">
    <source>
        <dbReference type="Proteomes" id="UP000192936"/>
    </source>
</evidence>
<dbReference type="PROSITE" id="PS50965">
    <property type="entry name" value="NERD"/>
    <property type="match status" value="1"/>
</dbReference>
<evidence type="ECO:0000256" key="1">
    <source>
        <dbReference type="SAM" id="MobiDB-lite"/>
    </source>
</evidence>
<feature type="domain" description="NERD" evidence="2">
    <location>
        <begin position="31"/>
        <end position="144"/>
    </location>
</feature>
<feature type="compositionally biased region" description="Basic and acidic residues" evidence="1">
    <location>
        <begin position="188"/>
        <end position="206"/>
    </location>
</feature>
<name>A0A1X7HIT7_9PROT</name>
<gene>
    <name evidence="3" type="ORF">SAMN02982917_6284</name>
</gene>
<sequence length="206" mass="22949">MVISILNLAFLIAPIIVISLVLAKFGTIEGKGKRGERVAERAIKKAGYQVISDLYVSASRGWTQIDHVVIAGGALVCIEVKNYAGSIYGQKHEKSWTQVCGRQKNKFQNPIHQNHAHVCSLRELFPEVDVRGFVAFTPRSTFKRDRPDGVGTTNNLKEVLDRIAANVPTSPAAAQAWSMLQSMAASERQQDGRKAHREQLRQRNRM</sequence>
<accession>A0A1X7HIT7</accession>
<evidence type="ECO:0000259" key="2">
    <source>
        <dbReference type="PROSITE" id="PS50965"/>
    </source>
</evidence>
<dbReference type="RefSeq" id="WP_085091118.1">
    <property type="nucleotide sequence ID" value="NZ_FXAK01000008.1"/>
</dbReference>
<reference evidence="3 4" key="1">
    <citation type="submission" date="2017-04" db="EMBL/GenBank/DDBJ databases">
        <authorList>
            <person name="Afonso C.L."/>
            <person name="Miller P.J."/>
            <person name="Scott M.A."/>
            <person name="Spackman E."/>
            <person name="Goraichik I."/>
            <person name="Dimitrov K.M."/>
            <person name="Suarez D.L."/>
            <person name="Swayne D.E."/>
        </authorList>
    </citation>
    <scope>NUCLEOTIDE SEQUENCE [LARGE SCALE GENOMIC DNA]</scope>
    <source>
        <strain evidence="3 4">A2P</strain>
    </source>
</reference>
<dbReference type="Proteomes" id="UP000192936">
    <property type="component" value="Unassembled WGS sequence"/>
</dbReference>
<dbReference type="EMBL" id="FXAK01000008">
    <property type="protein sequence ID" value="SMF87462.1"/>
    <property type="molecule type" value="Genomic_DNA"/>
</dbReference>
<dbReference type="STRING" id="286727.SAMN02982917_6284"/>
<protein>
    <submittedName>
        <fullName evidence="3">Nuclease-related domain-containing protein</fullName>
    </submittedName>
</protein>
<dbReference type="AlphaFoldDB" id="A0A1X7HIT7"/>